<proteinExistence type="predicted"/>
<gene>
    <name evidence="1" type="ORF">GCM10020369_75650</name>
</gene>
<organism evidence="1 2">
    <name type="scientific">Cryptosporangium minutisporangium</name>
    <dbReference type="NCBI Taxonomy" id="113569"/>
    <lineage>
        <taxon>Bacteria</taxon>
        <taxon>Bacillati</taxon>
        <taxon>Actinomycetota</taxon>
        <taxon>Actinomycetes</taxon>
        <taxon>Cryptosporangiales</taxon>
        <taxon>Cryptosporangiaceae</taxon>
        <taxon>Cryptosporangium</taxon>
    </lineage>
</organism>
<dbReference type="EMBL" id="BAAAYN010000062">
    <property type="protein sequence ID" value="GAA3397002.1"/>
    <property type="molecule type" value="Genomic_DNA"/>
</dbReference>
<sequence>MPTVEPPDRPTPSTAVSAEATAKQLVVLAAAMALLWLVVGRDSVSPAYASDRPTQAERAAVYRVDWKAPSGRWEVWAWGVAPESRRSMLTQARKRSCIRRSPTHRCRVTVEAVVDSVSAAHAYRRSRCEAVEDPPPGC</sequence>
<evidence type="ECO:0000313" key="1">
    <source>
        <dbReference type="EMBL" id="GAA3397002.1"/>
    </source>
</evidence>
<accession>A0ABP6TBR8</accession>
<name>A0ABP6TBR8_9ACTN</name>
<dbReference type="RefSeq" id="WP_345733127.1">
    <property type="nucleotide sequence ID" value="NZ_BAAAYN010000062.1"/>
</dbReference>
<comment type="caution">
    <text evidence="1">The sequence shown here is derived from an EMBL/GenBank/DDBJ whole genome shotgun (WGS) entry which is preliminary data.</text>
</comment>
<protein>
    <submittedName>
        <fullName evidence="1">Uncharacterized protein</fullName>
    </submittedName>
</protein>
<dbReference type="Proteomes" id="UP001501676">
    <property type="component" value="Unassembled WGS sequence"/>
</dbReference>
<evidence type="ECO:0000313" key="2">
    <source>
        <dbReference type="Proteomes" id="UP001501676"/>
    </source>
</evidence>
<keyword evidence="2" id="KW-1185">Reference proteome</keyword>
<reference evidence="2" key="1">
    <citation type="journal article" date="2019" name="Int. J. Syst. Evol. Microbiol.">
        <title>The Global Catalogue of Microorganisms (GCM) 10K type strain sequencing project: providing services to taxonomists for standard genome sequencing and annotation.</title>
        <authorList>
            <consortium name="The Broad Institute Genomics Platform"/>
            <consortium name="The Broad Institute Genome Sequencing Center for Infectious Disease"/>
            <person name="Wu L."/>
            <person name="Ma J."/>
        </authorList>
    </citation>
    <scope>NUCLEOTIDE SEQUENCE [LARGE SCALE GENOMIC DNA]</scope>
    <source>
        <strain evidence="2">JCM 9458</strain>
    </source>
</reference>